<name>A0A4Y7JP29_PAPSO</name>
<dbReference type="GO" id="GO:0003677">
    <property type="term" value="F:DNA binding"/>
    <property type="evidence" value="ECO:0007669"/>
    <property type="project" value="InterPro"/>
</dbReference>
<evidence type="ECO:0000313" key="2">
    <source>
        <dbReference type="EMBL" id="RZC61558.1"/>
    </source>
</evidence>
<organism evidence="2 3">
    <name type="scientific">Papaver somniferum</name>
    <name type="common">Opium poppy</name>
    <dbReference type="NCBI Taxonomy" id="3469"/>
    <lineage>
        <taxon>Eukaryota</taxon>
        <taxon>Viridiplantae</taxon>
        <taxon>Streptophyta</taxon>
        <taxon>Embryophyta</taxon>
        <taxon>Tracheophyta</taxon>
        <taxon>Spermatophyta</taxon>
        <taxon>Magnoliopsida</taxon>
        <taxon>Ranunculales</taxon>
        <taxon>Papaveraceae</taxon>
        <taxon>Papaveroideae</taxon>
        <taxon>Papaver</taxon>
    </lineage>
</organism>
<dbReference type="Gene3D" id="3.40.1360.10">
    <property type="match status" value="1"/>
</dbReference>
<feature type="domain" description="Topoisomerase 6 subunit A/Spo11 TOPRIM" evidence="1">
    <location>
        <begin position="10"/>
        <end position="53"/>
    </location>
</feature>
<dbReference type="GO" id="GO:0007131">
    <property type="term" value="P:reciprocal meiotic recombination"/>
    <property type="evidence" value="ECO:0007669"/>
    <property type="project" value="TreeGrafter"/>
</dbReference>
<dbReference type="PANTHER" id="PTHR10848">
    <property type="entry name" value="MEIOTIC RECOMBINATION PROTEIN SPO11"/>
    <property type="match status" value="1"/>
</dbReference>
<dbReference type="Proteomes" id="UP000316621">
    <property type="component" value="Chromosome 5"/>
</dbReference>
<accession>A0A4Y7JP29</accession>
<proteinExistence type="predicted"/>
<reference evidence="2 3" key="1">
    <citation type="journal article" date="2018" name="Science">
        <title>The opium poppy genome and morphinan production.</title>
        <authorList>
            <person name="Guo L."/>
            <person name="Winzer T."/>
            <person name="Yang X."/>
            <person name="Li Y."/>
            <person name="Ning Z."/>
            <person name="He Z."/>
            <person name="Teodor R."/>
            <person name="Lu Y."/>
            <person name="Bowser T.A."/>
            <person name="Graham I.A."/>
            <person name="Ye K."/>
        </authorList>
    </citation>
    <scope>NUCLEOTIDE SEQUENCE [LARGE SCALE GENOMIC DNA]</scope>
    <source>
        <strain evidence="3">cv. HN1</strain>
        <tissue evidence="2">Leaves</tissue>
    </source>
</reference>
<dbReference type="InterPro" id="IPR036078">
    <property type="entry name" value="Spo11/TopoVI_A_sf"/>
</dbReference>
<dbReference type="Gramene" id="RZC61558">
    <property type="protein sequence ID" value="RZC61558"/>
    <property type="gene ID" value="C5167_023313"/>
</dbReference>
<dbReference type="Pfam" id="PF21180">
    <property type="entry name" value="TOP6A-Spo11_Toprim"/>
    <property type="match status" value="1"/>
</dbReference>
<dbReference type="InterPro" id="IPR034136">
    <property type="entry name" value="TOPRIM_Topo6A/Spo11"/>
</dbReference>
<dbReference type="STRING" id="3469.A0A4Y7JP29"/>
<protein>
    <recommendedName>
        <fullName evidence="1">Topoisomerase 6 subunit A/Spo11 TOPRIM domain-containing protein</fullName>
    </recommendedName>
</protein>
<dbReference type="SUPFAM" id="SSF56726">
    <property type="entry name" value="DNA topoisomerase IV, alpha subunit"/>
    <property type="match status" value="1"/>
</dbReference>
<dbReference type="PANTHER" id="PTHR10848:SF3">
    <property type="entry name" value="MEIOTIC RECOMBINATION PROTEIN SPO11-1"/>
    <property type="match status" value="1"/>
</dbReference>
<gene>
    <name evidence="2" type="ORF">C5167_023313</name>
</gene>
<dbReference type="GO" id="GO:0042138">
    <property type="term" value="P:meiotic DNA double-strand break formation"/>
    <property type="evidence" value="ECO:0007669"/>
    <property type="project" value="TreeGrafter"/>
</dbReference>
<dbReference type="PRINTS" id="PR01550">
    <property type="entry name" value="TOP6AFAMILY"/>
</dbReference>
<keyword evidence="3" id="KW-1185">Reference proteome</keyword>
<dbReference type="GO" id="GO:0000228">
    <property type="term" value="C:nuclear chromosome"/>
    <property type="evidence" value="ECO:0007669"/>
    <property type="project" value="TreeGrafter"/>
</dbReference>
<dbReference type="GO" id="GO:0000706">
    <property type="term" value="P:meiotic DNA double-strand break processing"/>
    <property type="evidence" value="ECO:0007669"/>
    <property type="project" value="TreeGrafter"/>
</dbReference>
<dbReference type="InterPro" id="IPR002815">
    <property type="entry name" value="Spo11/TopoVI_A"/>
</dbReference>
<dbReference type="EMBL" id="CM010719">
    <property type="protein sequence ID" value="RZC61558.1"/>
    <property type="molecule type" value="Genomic_DNA"/>
</dbReference>
<sequence length="65" mass="7547">MRLKNSLSSIVRGRGYPDVSTRRFLRLLMGKLHLPAYCLVDCDPYGFDILTTLPIWFHSTLYTNL</sequence>
<evidence type="ECO:0000313" key="3">
    <source>
        <dbReference type="Proteomes" id="UP000316621"/>
    </source>
</evidence>
<evidence type="ECO:0000259" key="1">
    <source>
        <dbReference type="Pfam" id="PF21180"/>
    </source>
</evidence>
<dbReference type="GO" id="GO:0003918">
    <property type="term" value="F:DNA topoisomerase type II (double strand cut, ATP-hydrolyzing) activity"/>
    <property type="evidence" value="ECO:0007669"/>
    <property type="project" value="InterPro"/>
</dbReference>
<dbReference type="AlphaFoldDB" id="A0A4Y7JP29"/>